<evidence type="ECO:0000256" key="6">
    <source>
        <dbReference type="ARBA" id="ARBA00022827"/>
    </source>
</evidence>
<dbReference type="Pfam" id="PF02219">
    <property type="entry name" value="MTHFR"/>
    <property type="match status" value="1"/>
</dbReference>
<keyword evidence="11" id="KW-1185">Reference proteome</keyword>
<dbReference type="InterPro" id="IPR029041">
    <property type="entry name" value="FAD-linked_oxidoreductase-like"/>
</dbReference>
<comment type="pathway">
    <text evidence="2">One-carbon metabolism; tetrahydrofolate interconversion.</text>
</comment>
<keyword evidence="3 8" id="KW-0489">Methyltransferase</keyword>
<dbReference type="Gene3D" id="3.20.20.330">
    <property type="entry name" value="Homocysteine-binding-like domain"/>
    <property type="match status" value="1"/>
</dbReference>
<evidence type="ECO:0000256" key="8">
    <source>
        <dbReference type="PROSITE-ProRule" id="PRU00333"/>
    </source>
</evidence>
<dbReference type="GO" id="GO:0046872">
    <property type="term" value="F:metal ion binding"/>
    <property type="evidence" value="ECO:0007669"/>
    <property type="project" value="UniProtKB-KW"/>
</dbReference>
<dbReference type="InterPro" id="IPR003171">
    <property type="entry name" value="Mehydrof_redctse-like"/>
</dbReference>
<keyword evidence="8" id="KW-0862">Zinc</keyword>
<keyword evidence="5 8" id="KW-0808">Transferase</keyword>
<feature type="binding site" evidence="8">
    <location>
        <position position="271"/>
    </location>
    <ligand>
        <name>Zn(2+)</name>
        <dbReference type="ChEBI" id="CHEBI:29105"/>
    </ligand>
</feature>
<dbReference type="InterPro" id="IPR036589">
    <property type="entry name" value="HCY_dom_sf"/>
</dbReference>
<dbReference type="GO" id="GO:0008168">
    <property type="term" value="F:methyltransferase activity"/>
    <property type="evidence" value="ECO:0007669"/>
    <property type="project" value="UniProtKB-UniRule"/>
</dbReference>
<sequence>MRKDEFLHRLSEEVLLGDGALGTMLGDLGVNRDMAYERLNASDPDLIRRIHQQYIDAGSQLIETNTFGANRLRLGTTEGSTEIADLVRAGVALAREAASSKAFVGGSVGPLGPFDTKAFSDSEIESIYAEPIIALAESGADVLMLETFSDLRQIQLAIKVAKQKTDLPVIAQMAFHEQGHTQHGVSVLAAMEAMLTAGADVVGTNCGRGVRCVVHAIEQMASRSNAFLSAYLNAGLPEYVDGRYLFGAPIPYLVNSALDMVEKGVNIIGGCCGTTPEFIRKLREKLPVRKPAVRKIVPAEVAAPVTPAVLETSPPVKQIYSDSILHRLPQSNKKRPLMVVELDPPRGLDYKPVLKRARQLKDMGVDAITMADNPVATLHMGNLTLADIVQREAGIPVILHMACRDSNLLGLQSKLLEARIRNVNNILALTGDPAKVGDTPGATSVYDLNSFGLIELITKFNQGVSHSGQSIGEKTQFTIGVAFNPNGRNFAPLVDRLRRKAEKGAHFAMTQPMYDRERFDLMVDSIKSIPISVFVGIMPLLSERNAEFLHNEVPGIVLTDEVRNLMKGFSGPTGRKQGIKITCDLIDYMLGKINAFYIVPPPKFTEMSVEIVSHIIGKTHP</sequence>
<keyword evidence="8" id="KW-0479">Metal-binding</keyword>
<feature type="domain" description="Hcy-binding" evidence="9">
    <location>
        <begin position="3"/>
        <end position="286"/>
    </location>
</feature>
<dbReference type="KEGG" id="tsph:KIH39_26180"/>
<dbReference type="EC" id="1.5.1.20" evidence="10"/>
<evidence type="ECO:0000256" key="5">
    <source>
        <dbReference type="ARBA" id="ARBA00022679"/>
    </source>
</evidence>
<keyword evidence="4" id="KW-0285">Flavoprotein</keyword>
<protein>
    <submittedName>
        <fullName evidence="10">Bifunctional homocysteine S-methyltransferase/methylenetetrahydrofolate reductase</fullName>
        <ecNumber evidence="10">1.5.1.20</ecNumber>
        <ecNumber evidence="10">2.1.1.10</ecNumber>
    </submittedName>
</protein>
<dbReference type="Proteomes" id="UP000676194">
    <property type="component" value="Chromosome"/>
</dbReference>
<dbReference type="Gene3D" id="3.20.20.220">
    <property type="match status" value="1"/>
</dbReference>
<keyword evidence="7 10" id="KW-0560">Oxidoreductase</keyword>
<dbReference type="InterPro" id="IPR003726">
    <property type="entry name" value="HCY_dom"/>
</dbReference>
<evidence type="ECO:0000259" key="9">
    <source>
        <dbReference type="PROSITE" id="PS50970"/>
    </source>
</evidence>
<comment type="cofactor">
    <cofactor evidence="8">
        <name>Zn(2+)</name>
        <dbReference type="ChEBI" id="CHEBI:29105"/>
    </cofactor>
</comment>
<dbReference type="GO" id="GO:0006555">
    <property type="term" value="P:methionine metabolic process"/>
    <property type="evidence" value="ECO:0007669"/>
    <property type="project" value="InterPro"/>
</dbReference>
<dbReference type="PANTHER" id="PTHR11103:SF18">
    <property type="entry name" value="SLR1189 PROTEIN"/>
    <property type="match status" value="1"/>
</dbReference>
<evidence type="ECO:0000256" key="4">
    <source>
        <dbReference type="ARBA" id="ARBA00022630"/>
    </source>
</evidence>
<gene>
    <name evidence="10" type="ORF">KIH39_26180</name>
</gene>
<dbReference type="EMBL" id="CP074694">
    <property type="protein sequence ID" value="QVL32278.1"/>
    <property type="molecule type" value="Genomic_DNA"/>
</dbReference>
<name>A0A8E6B5E9_9BACT</name>
<dbReference type="GO" id="GO:0032259">
    <property type="term" value="P:methylation"/>
    <property type="evidence" value="ECO:0007669"/>
    <property type="project" value="UniProtKB-KW"/>
</dbReference>
<dbReference type="RefSeq" id="WP_213497080.1">
    <property type="nucleotide sequence ID" value="NZ_CP074694.1"/>
</dbReference>
<proteinExistence type="predicted"/>
<comment type="cofactor">
    <cofactor evidence="1">
        <name>FAD</name>
        <dbReference type="ChEBI" id="CHEBI:57692"/>
    </cofactor>
</comment>
<evidence type="ECO:0000256" key="1">
    <source>
        <dbReference type="ARBA" id="ARBA00001974"/>
    </source>
</evidence>
<evidence type="ECO:0000256" key="3">
    <source>
        <dbReference type="ARBA" id="ARBA00022603"/>
    </source>
</evidence>
<evidence type="ECO:0000256" key="7">
    <source>
        <dbReference type="ARBA" id="ARBA00023002"/>
    </source>
</evidence>
<dbReference type="SUPFAM" id="SSF51730">
    <property type="entry name" value="FAD-linked oxidoreductase"/>
    <property type="match status" value="1"/>
</dbReference>
<dbReference type="Pfam" id="PF02574">
    <property type="entry name" value="S-methyl_trans"/>
    <property type="match status" value="1"/>
</dbReference>
<evidence type="ECO:0000313" key="10">
    <source>
        <dbReference type="EMBL" id="QVL32278.1"/>
    </source>
</evidence>
<feature type="binding site" evidence="8">
    <location>
        <position position="206"/>
    </location>
    <ligand>
        <name>Zn(2+)</name>
        <dbReference type="ChEBI" id="CHEBI:29105"/>
    </ligand>
</feature>
<dbReference type="EC" id="2.1.1.10" evidence="10"/>
<dbReference type="AlphaFoldDB" id="A0A8E6B5E9"/>
<keyword evidence="6" id="KW-0274">FAD</keyword>
<accession>A0A8E6B5E9</accession>
<organism evidence="10 11">
    <name type="scientific">Telmatocola sphagniphila</name>
    <dbReference type="NCBI Taxonomy" id="1123043"/>
    <lineage>
        <taxon>Bacteria</taxon>
        <taxon>Pseudomonadati</taxon>
        <taxon>Planctomycetota</taxon>
        <taxon>Planctomycetia</taxon>
        <taxon>Gemmatales</taxon>
        <taxon>Gemmataceae</taxon>
    </lineage>
</organism>
<dbReference type="PROSITE" id="PS50970">
    <property type="entry name" value="HCY"/>
    <property type="match status" value="1"/>
</dbReference>
<dbReference type="GO" id="GO:0004489">
    <property type="term" value="F:methylenetetrahydrofolate reductase [NAD(P)H] activity"/>
    <property type="evidence" value="ECO:0007669"/>
    <property type="project" value="UniProtKB-EC"/>
</dbReference>
<reference evidence="10" key="1">
    <citation type="submission" date="2021-05" db="EMBL/GenBank/DDBJ databases">
        <title>Complete genome sequence of the cellulolytic planctomycete Telmatocola sphagniphila SP2T and characterization of the first cellulase from planctomycetes.</title>
        <authorList>
            <person name="Rakitin A.L."/>
            <person name="Beletsky A.V."/>
            <person name="Naumoff D.G."/>
            <person name="Kulichevskaya I.S."/>
            <person name="Mardanov A.V."/>
            <person name="Ravin N.V."/>
            <person name="Dedysh S.N."/>
        </authorList>
    </citation>
    <scope>NUCLEOTIDE SEQUENCE</scope>
    <source>
        <strain evidence="10">SP2T</strain>
    </source>
</reference>
<evidence type="ECO:0000313" key="11">
    <source>
        <dbReference type="Proteomes" id="UP000676194"/>
    </source>
</evidence>
<evidence type="ECO:0000256" key="2">
    <source>
        <dbReference type="ARBA" id="ARBA00004777"/>
    </source>
</evidence>
<dbReference type="SUPFAM" id="SSF82282">
    <property type="entry name" value="Homocysteine S-methyltransferase"/>
    <property type="match status" value="1"/>
</dbReference>
<feature type="binding site" evidence="8">
    <location>
        <position position="272"/>
    </location>
    <ligand>
        <name>Zn(2+)</name>
        <dbReference type="ChEBI" id="CHEBI:29105"/>
    </ligand>
</feature>
<dbReference type="CDD" id="cd00537">
    <property type="entry name" value="MTHFR"/>
    <property type="match status" value="1"/>
</dbReference>
<dbReference type="UniPathway" id="UPA00193"/>
<dbReference type="PANTHER" id="PTHR11103">
    <property type="entry name" value="SLR1189 PROTEIN"/>
    <property type="match status" value="1"/>
</dbReference>
<dbReference type="GO" id="GO:0035999">
    <property type="term" value="P:tetrahydrofolate interconversion"/>
    <property type="evidence" value="ECO:0007669"/>
    <property type="project" value="UniProtKB-UniPathway"/>
</dbReference>
<dbReference type="NCBIfam" id="NF006396">
    <property type="entry name" value="PRK08645.1"/>
    <property type="match status" value="1"/>
</dbReference>